<feature type="region of interest" description="Disordered" evidence="1">
    <location>
        <begin position="118"/>
        <end position="187"/>
    </location>
</feature>
<dbReference type="EMBL" id="JACHIG010000001">
    <property type="protein sequence ID" value="MBB5031143.1"/>
    <property type="molecule type" value="Genomic_DNA"/>
</dbReference>
<dbReference type="AlphaFoldDB" id="A0A7W8DIJ9"/>
<accession>A0A7W8DIJ9</accession>
<dbReference type="InterPro" id="IPR009061">
    <property type="entry name" value="DNA-bd_dom_put_sf"/>
</dbReference>
<gene>
    <name evidence="2" type="ORF">HNQ65_000697</name>
</gene>
<dbReference type="RefSeq" id="WP_184338082.1">
    <property type="nucleotide sequence ID" value="NZ_JACHIG010000001.1"/>
</dbReference>
<protein>
    <recommendedName>
        <fullName evidence="4">Helix-turn-helix domain-containing protein</fullName>
    </recommendedName>
</protein>
<dbReference type="SUPFAM" id="SSF46955">
    <property type="entry name" value="Putative DNA-binding domain"/>
    <property type="match status" value="1"/>
</dbReference>
<dbReference type="Proteomes" id="UP000590740">
    <property type="component" value="Unassembled WGS sequence"/>
</dbReference>
<keyword evidence="3" id="KW-1185">Reference proteome</keyword>
<evidence type="ECO:0008006" key="4">
    <source>
        <dbReference type="Google" id="ProtNLM"/>
    </source>
</evidence>
<sequence length="187" mass="18681">MNTSSSTSSTSTTARARGGQPEGLPGRMITRQQMAAHVGLSVRMIDELTHTGVLPYFKIGKAVRYDLAEAEAAFRARYHVAAHPALGRAGCPQPAASEDGGTVAATQRQEGLGCGVCPGSAESQGTPGGGLGTSLPTLNLPASGSPTSSGCAVASANTTNYHEQAAPAASSSSSSSSSSFTTLNPAA</sequence>
<feature type="region of interest" description="Disordered" evidence="1">
    <location>
        <begin position="1"/>
        <end position="26"/>
    </location>
</feature>
<evidence type="ECO:0000313" key="3">
    <source>
        <dbReference type="Proteomes" id="UP000590740"/>
    </source>
</evidence>
<evidence type="ECO:0000256" key="1">
    <source>
        <dbReference type="SAM" id="MobiDB-lite"/>
    </source>
</evidence>
<reference evidence="2 3" key="1">
    <citation type="submission" date="2020-08" db="EMBL/GenBank/DDBJ databases">
        <title>Genomic Encyclopedia of Type Strains, Phase IV (KMG-IV): sequencing the most valuable type-strain genomes for metagenomic binning, comparative biology and taxonomic classification.</title>
        <authorList>
            <person name="Goeker M."/>
        </authorList>
    </citation>
    <scope>NUCLEOTIDE SEQUENCE [LARGE SCALE GENOMIC DNA]</scope>
    <source>
        <strain evidence="2 3">DSM 12252</strain>
    </source>
</reference>
<name>A0A7W8DIJ9_9BACT</name>
<feature type="compositionally biased region" description="Polar residues" evidence="1">
    <location>
        <begin position="142"/>
        <end position="162"/>
    </location>
</feature>
<feature type="compositionally biased region" description="Low complexity" evidence="1">
    <location>
        <begin position="170"/>
        <end position="179"/>
    </location>
</feature>
<proteinExistence type="predicted"/>
<comment type="caution">
    <text evidence="2">The sequence shown here is derived from an EMBL/GenBank/DDBJ whole genome shotgun (WGS) entry which is preliminary data.</text>
</comment>
<feature type="compositionally biased region" description="Low complexity" evidence="1">
    <location>
        <begin position="1"/>
        <end position="13"/>
    </location>
</feature>
<evidence type="ECO:0000313" key="2">
    <source>
        <dbReference type="EMBL" id="MBB5031143.1"/>
    </source>
</evidence>
<organism evidence="2 3">
    <name type="scientific">Prosthecobacter vanneervenii</name>
    <dbReference type="NCBI Taxonomy" id="48466"/>
    <lineage>
        <taxon>Bacteria</taxon>
        <taxon>Pseudomonadati</taxon>
        <taxon>Verrucomicrobiota</taxon>
        <taxon>Verrucomicrobiia</taxon>
        <taxon>Verrucomicrobiales</taxon>
        <taxon>Verrucomicrobiaceae</taxon>
        <taxon>Prosthecobacter</taxon>
    </lineage>
</organism>